<organism evidence="4 5">
    <name type="scientific">Pediococcus stilesii</name>
    <dbReference type="NCBI Taxonomy" id="331679"/>
    <lineage>
        <taxon>Bacteria</taxon>
        <taxon>Bacillati</taxon>
        <taxon>Bacillota</taxon>
        <taxon>Bacilli</taxon>
        <taxon>Lactobacillales</taxon>
        <taxon>Lactobacillaceae</taxon>
        <taxon>Pediococcus</taxon>
    </lineage>
</organism>
<comment type="caution">
    <text evidence="4">The sequence shown here is derived from an EMBL/GenBank/DDBJ whole genome shotgun (WGS) entry which is preliminary data.</text>
</comment>
<dbReference type="Pfam" id="PF13240">
    <property type="entry name" value="Zn_Ribbon_1"/>
    <property type="match status" value="1"/>
</dbReference>
<dbReference type="InterPro" id="IPR026870">
    <property type="entry name" value="Zinc_ribbon_dom"/>
</dbReference>
<evidence type="ECO:0000259" key="3">
    <source>
        <dbReference type="Pfam" id="PF13240"/>
    </source>
</evidence>
<dbReference type="Proteomes" id="UP000305541">
    <property type="component" value="Unassembled WGS sequence"/>
</dbReference>
<keyword evidence="2" id="KW-0812">Transmembrane</keyword>
<dbReference type="EMBL" id="VBTH01000007">
    <property type="protein sequence ID" value="TLQ04486.1"/>
    <property type="molecule type" value="Genomic_DNA"/>
</dbReference>
<feature type="domain" description="Zinc-ribbon" evidence="3">
    <location>
        <begin position="3"/>
        <end position="24"/>
    </location>
</feature>
<dbReference type="OrthoDB" id="2249710at2"/>
<evidence type="ECO:0000256" key="1">
    <source>
        <dbReference type="SAM" id="MobiDB-lite"/>
    </source>
</evidence>
<evidence type="ECO:0000313" key="5">
    <source>
        <dbReference type="Proteomes" id="UP000305541"/>
    </source>
</evidence>
<feature type="compositionally biased region" description="Basic and acidic residues" evidence="1">
    <location>
        <begin position="41"/>
        <end position="57"/>
    </location>
</feature>
<keyword evidence="2" id="KW-1133">Transmembrane helix</keyword>
<dbReference type="InterPro" id="IPR046481">
    <property type="entry name" value="DUF6574"/>
</dbReference>
<keyword evidence="2" id="KW-0472">Membrane</keyword>
<dbReference type="Pfam" id="PF20214">
    <property type="entry name" value="DUF6574"/>
    <property type="match status" value="1"/>
</dbReference>
<protein>
    <submittedName>
        <fullName evidence="4">Zinc ribbon domain-containing protein</fullName>
    </submittedName>
</protein>
<feature type="transmembrane region" description="Helical" evidence="2">
    <location>
        <begin position="107"/>
        <end position="126"/>
    </location>
</feature>
<dbReference type="AlphaFoldDB" id="A0A5R9BUW0"/>
<feature type="transmembrane region" description="Helical" evidence="2">
    <location>
        <begin position="272"/>
        <end position="293"/>
    </location>
</feature>
<feature type="transmembrane region" description="Helical" evidence="2">
    <location>
        <begin position="239"/>
        <end position="260"/>
    </location>
</feature>
<feature type="region of interest" description="Disordered" evidence="1">
    <location>
        <begin position="36"/>
        <end position="66"/>
    </location>
</feature>
<sequence length="315" mass="34749">MKFCAKCGAALEAEDKFCTNCGTQVVEAAPTEVFEPTTAEPAKEARIEESVKSEQPVHETVAPKSTMNSEKLNQNVEQTKKYAQSYWNWLKSSIQNPSKSPSDAHQYYGITTFALFSIIGALFIIIPGRQAFTSINQQSGNSTYDIMQNPFGIGLFLKIFVVFLIIYALYLAVGYFTLKIAGDDSDGLSLTRYTNDFAHRINFTFIFAVSALLITIIFVPNEIANSIGTDIRSFGTLSLVGLLLGISGISFNIGFLATILNTNVKLKFDKIYVALIAQMIILVIVYMLIRYMVVPSVQSYVMNVIDSAFSGIFGS</sequence>
<name>A0A5R9BUW0_9LACO</name>
<feature type="transmembrane region" description="Helical" evidence="2">
    <location>
        <begin position="197"/>
        <end position="219"/>
    </location>
</feature>
<accession>A0A5R9BUW0</accession>
<gene>
    <name evidence="4" type="ORF">FEZ51_05340</name>
</gene>
<reference evidence="4 5" key="1">
    <citation type="submission" date="2019-05" db="EMBL/GenBank/DDBJ databases">
        <title>The metagenome of a microbial culture collection derived from dairy environment covers the genomic content of the human microbiome.</title>
        <authorList>
            <person name="Roder T."/>
            <person name="Wuthrich D."/>
            <person name="Sattari Z."/>
            <person name="Von Ah U."/>
            <person name="Bar C."/>
            <person name="Ronchi F."/>
            <person name="Macpherson A.J."/>
            <person name="Ganal-Vonarburg S.C."/>
            <person name="Bruggmann R."/>
            <person name="Vergeres G."/>
        </authorList>
    </citation>
    <scope>NUCLEOTIDE SEQUENCE [LARGE SCALE GENOMIC DNA]</scope>
    <source>
        <strain evidence="4 5">FAM 18815</strain>
    </source>
</reference>
<feature type="transmembrane region" description="Helical" evidence="2">
    <location>
        <begin position="151"/>
        <end position="176"/>
    </location>
</feature>
<evidence type="ECO:0000256" key="2">
    <source>
        <dbReference type="SAM" id="Phobius"/>
    </source>
</evidence>
<proteinExistence type="predicted"/>
<dbReference type="RefSeq" id="WP_138474280.1">
    <property type="nucleotide sequence ID" value="NZ_VBTH01000007.1"/>
</dbReference>
<evidence type="ECO:0000313" key="4">
    <source>
        <dbReference type="EMBL" id="TLQ04486.1"/>
    </source>
</evidence>